<keyword evidence="5" id="KW-0808">Transferase</keyword>
<evidence type="ECO:0000256" key="10">
    <source>
        <dbReference type="ARBA" id="ARBA00048968"/>
    </source>
</evidence>
<comment type="similarity">
    <text evidence="4 12">Belongs to the purine nucleoside phosphorylase YfiH/LACC1 family.</text>
</comment>
<evidence type="ECO:0000256" key="5">
    <source>
        <dbReference type="ARBA" id="ARBA00022679"/>
    </source>
</evidence>
<dbReference type="InterPro" id="IPR003730">
    <property type="entry name" value="Cu_polyphenol_OxRdtase"/>
</dbReference>
<evidence type="ECO:0000256" key="6">
    <source>
        <dbReference type="ARBA" id="ARBA00022723"/>
    </source>
</evidence>
<dbReference type="PANTHER" id="PTHR30616">
    <property type="entry name" value="UNCHARACTERIZED PROTEIN YFIH"/>
    <property type="match status" value="1"/>
</dbReference>
<keyword evidence="8" id="KW-0862">Zinc</keyword>
<dbReference type="NCBIfam" id="TIGR00726">
    <property type="entry name" value="peptidoglycan editing factor PgeF"/>
    <property type="match status" value="1"/>
</dbReference>
<comment type="caution">
    <text evidence="13">The sequence shown here is derived from an EMBL/GenBank/DDBJ whole genome shotgun (WGS) entry which is preliminary data.</text>
</comment>
<comment type="catalytic activity">
    <reaction evidence="11">
        <text>S-methyl-5'-thioadenosine + phosphate = 5-(methylsulfanyl)-alpha-D-ribose 1-phosphate + adenine</text>
        <dbReference type="Rhea" id="RHEA:11852"/>
        <dbReference type="ChEBI" id="CHEBI:16708"/>
        <dbReference type="ChEBI" id="CHEBI:17509"/>
        <dbReference type="ChEBI" id="CHEBI:43474"/>
        <dbReference type="ChEBI" id="CHEBI:58533"/>
        <dbReference type="EC" id="2.4.2.28"/>
    </reaction>
    <physiologicalReaction direction="left-to-right" evidence="11">
        <dbReference type="Rhea" id="RHEA:11853"/>
    </physiologicalReaction>
</comment>
<keyword evidence="14" id="KW-1185">Reference proteome</keyword>
<organism evidence="13 14">
    <name type="scientific">Gracilibacillus dipsosauri</name>
    <dbReference type="NCBI Taxonomy" id="178340"/>
    <lineage>
        <taxon>Bacteria</taxon>
        <taxon>Bacillati</taxon>
        <taxon>Bacillota</taxon>
        <taxon>Bacilli</taxon>
        <taxon>Bacillales</taxon>
        <taxon>Bacillaceae</taxon>
        <taxon>Gracilibacillus</taxon>
    </lineage>
</organism>
<reference evidence="13 14" key="1">
    <citation type="submission" date="2018-05" db="EMBL/GenBank/DDBJ databases">
        <title>Genomic analysis of Gracilibacillus dipsosauri DD1 reveals novel features of a salt-tolerant amylase.</title>
        <authorList>
            <person name="Deutch C.E."/>
            <person name="Yang S."/>
        </authorList>
    </citation>
    <scope>NUCLEOTIDE SEQUENCE [LARGE SCALE GENOMIC DNA]</scope>
    <source>
        <strain evidence="13 14">DD1</strain>
    </source>
</reference>
<evidence type="ECO:0000256" key="9">
    <source>
        <dbReference type="ARBA" id="ARBA00047989"/>
    </source>
</evidence>
<dbReference type="Pfam" id="PF02578">
    <property type="entry name" value="Cu-oxidase_4"/>
    <property type="match status" value="1"/>
</dbReference>
<gene>
    <name evidence="13" type="primary">pgeF</name>
    <name evidence="13" type="ORF">DLJ74_11045</name>
</gene>
<comment type="catalytic activity">
    <reaction evidence="1">
        <text>inosine + phosphate = alpha-D-ribose 1-phosphate + hypoxanthine</text>
        <dbReference type="Rhea" id="RHEA:27646"/>
        <dbReference type="ChEBI" id="CHEBI:17368"/>
        <dbReference type="ChEBI" id="CHEBI:17596"/>
        <dbReference type="ChEBI" id="CHEBI:43474"/>
        <dbReference type="ChEBI" id="CHEBI:57720"/>
        <dbReference type="EC" id="2.4.2.1"/>
    </reaction>
    <physiologicalReaction direction="left-to-right" evidence="1">
        <dbReference type="Rhea" id="RHEA:27647"/>
    </physiologicalReaction>
</comment>
<dbReference type="EMBL" id="QGTD01000008">
    <property type="protein sequence ID" value="PWU68941.1"/>
    <property type="molecule type" value="Genomic_DNA"/>
</dbReference>
<proteinExistence type="inferred from homology"/>
<comment type="cofactor">
    <cofactor evidence="2">
        <name>Zn(2+)</name>
        <dbReference type="ChEBI" id="CHEBI:29105"/>
    </cofactor>
</comment>
<dbReference type="SUPFAM" id="SSF64438">
    <property type="entry name" value="CNF1/YfiH-like putative cysteine hydrolases"/>
    <property type="match status" value="1"/>
</dbReference>
<evidence type="ECO:0000256" key="3">
    <source>
        <dbReference type="ARBA" id="ARBA00003215"/>
    </source>
</evidence>
<dbReference type="InterPro" id="IPR038371">
    <property type="entry name" value="Cu_polyphenol_OxRdtase_sf"/>
</dbReference>
<sequence length="275" mass="31004">MMKNRRITMKEPFLLGKNNNILYIDHWRQKFNILAGFSTRNGGVSESPYNSFNFGFHVDDNPAYVLRNREILAKELNVPLNSWVLADQIHGNNVEVVDDSDCGKGSYKLNDAIRNTDGLITNKSNILIAALFADCVPLFFLAKKNLTFAISHAGWKGTVGNIAAKTIQAFQNQSIPLEEIEVVIGPSICGQCYEVSEQVIKHVPDTYSSVYSRLDSSYFLNLKELNYAQLIEAGIQSSNIYVSKYCTAHDSQFFSHRRDDNKTGRMIGFITSQNR</sequence>
<comment type="catalytic activity">
    <reaction evidence="9">
        <text>adenosine + H2O + H(+) = inosine + NH4(+)</text>
        <dbReference type="Rhea" id="RHEA:24408"/>
        <dbReference type="ChEBI" id="CHEBI:15377"/>
        <dbReference type="ChEBI" id="CHEBI:15378"/>
        <dbReference type="ChEBI" id="CHEBI:16335"/>
        <dbReference type="ChEBI" id="CHEBI:17596"/>
        <dbReference type="ChEBI" id="CHEBI:28938"/>
        <dbReference type="EC" id="3.5.4.4"/>
    </reaction>
    <physiologicalReaction direction="left-to-right" evidence="9">
        <dbReference type="Rhea" id="RHEA:24409"/>
    </physiologicalReaction>
</comment>
<dbReference type="OrthoDB" id="4279at2"/>
<evidence type="ECO:0000313" key="13">
    <source>
        <dbReference type="EMBL" id="PWU68941.1"/>
    </source>
</evidence>
<evidence type="ECO:0000256" key="7">
    <source>
        <dbReference type="ARBA" id="ARBA00022801"/>
    </source>
</evidence>
<dbReference type="Proteomes" id="UP000245624">
    <property type="component" value="Unassembled WGS sequence"/>
</dbReference>
<evidence type="ECO:0000313" key="14">
    <source>
        <dbReference type="Proteomes" id="UP000245624"/>
    </source>
</evidence>
<keyword evidence="7" id="KW-0378">Hydrolase</keyword>
<evidence type="ECO:0000256" key="2">
    <source>
        <dbReference type="ARBA" id="ARBA00001947"/>
    </source>
</evidence>
<evidence type="ECO:0000256" key="1">
    <source>
        <dbReference type="ARBA" id="ARBA00000553"/>
    </source>
</evidence>
<accession>A0A317KZH6</accession>
<evidence type="ECO:0000256" key="12">
    <source>
        <dbReference type="RuleBase" id="RU361274"/>
    </source>
</evidence>
<comment type="catalytic activity">
    <reaction evidence="10">
        <text>adenosine + phosphate = alpha-D-ribose 1-phosphate + adenine</text>
        <dbReference type="Rhea" id="RHEA:27642"/>
        <dbReference type="ChEBI" id="CHEBI:16335"/>
        <dbReference type="ChEBI" id="CHEBI:16708"/>
        <dbReference type="ChEBI" id="CHEBI:43474"/>
        <dbReference type="ChEBI" id="CHEBI:57720"/>
        <dbReference type="EC" id="2.4.2.1"/>
    </reaction>
    <physiologicalReaction direction="left-to-right" evidence="10">
        <dbReference type="Rhea" id="RHEA:27643"/>
    </physiologicalReaction>
</comment>
<dbReference type="AlphaFoldDB" id="A0A317KZH6"/>
<dbReference type="PANTHER" id="PTHR30616:SF2">
    <property type="entry name" value="PURINE NUCLEOSIDE PHOSPHORYLASE LACC1"/>
    <property type="match status" value="1"/>
</dbReference>
<dbReference type="GO" id="GO:0016787">
    <property type="term" value="F:hydrolase activity"/>
    <property type="evidence" value="ECO:0007669"/>
    <property type="project" value="UniProtKB-KW"/>
</dbReference>
<keyword evidence="6" id="KW-0479">Metal-binding</keyword>
<dbReference type="GO" id="GO:0005507">
    <property type="term" value="F:copper ion binding"/>
    <property type="evidence" value="ECO:0007669"/>
    <property type="project" value="TreeGrafter"/>
</dbReference>
<dbReference type="GO" id="GO:0017061">
    <property type="term" value="F:S-methyl-5-thioadenosine phosphorylase activity"/>
    <property type="evidence" value="ECO:0007669"/>
    <property type="project" value="UniProtKB-EC"/>
</dbReference>
<evidence type="ECO:0000256" key="4">
    <source>
        <dbReference type="ARBA" id="ARBA00007353"/>
    </source>
</evidence>
<evidence type="ECO:0000256" key="8">
    <source>
        <dbReference type="ARBA" id="ARBA00022833"/>
    </source>
</evidence>
<name>A0A317KZH6_9BACI</name>
<dbReference type="CDD" id="cd16833">
    <property type="entry name" value="YfiH"/>
    <property type="match status" value="1"/>
</dbReference>
<dbReference type="InterPro" id="IPR011324">
    <property type="entry name" value="Cytotoxic_necrot_fac-like_cat"/>
</dbReference>
<protein>
    <recommendedName>
        <fullName evidence="12">Purine nucleoside phosphorylase</fullName>
    </recommendedName>
</protein>
<evidence type="ECO:0000256" key="11">
    <source>
        <dbReference type="ARBA" id="ARBA00049893"/>
    </source>
</evidence>
<comment type="function">
    <text evidence="3">Purine nucleoside enzyme that catalyzes the phosphorolysis of adenosine and inosine nucleosides, yielding D-ribose 1-phosphate and the respective free bases, adenine and hypoxanthine. Also catalyzes the phosphorolysis of S-methyl-5'-thioadenosine into adenine and S-methyl-5-thio-alpha-D-ribose 1-phosphate. Also has adenosine deaminase activity.</text>
</comment>
<dbReference type="Gene3D" id="3.60.140.10">
    <property type="entry name" value="CNF1/YfiH-like putative cysteine hydrolases"/>
    <property type="match status" value="1"/>
</dbReference>